<evidence type="ECO:0000313" key="16">
    <source>
        <dbReference type="Proteomes" id="UP000265566"/>
    </source>
</evidence>
<dbReference type="EMBL" id="PSQE01000007">
    <property type="protein sequence ID" value="RHN47041.1"/>
    <property type="molecule type" value="Genomic_DNA"/>
</dbReference>
<evidence type="ECO:0000256" key="6">
    <source>
        <dbReference type="ARBA" id="ARBA00022801"/>
    </source>
</evidence>
<reference evidence="16" key="4">
    <citation type="journal article" date="2018" name="Nat. Plants">
        <title>Whole-genome landscape of Medicago truncatula symbiotic genes.</title>
        <authorList>
            <person name="Pecrix Y."/>
            <person name="Staton S.E."/>
            <person name="Sallet E."/>
            <person name="Lelandais-Briere C."/>
            <person name="Moreau S."/>
            <person name="Carrere S."/>
            <person name="Blein T."/>
            <person name="Jardinaud M.F."/>
            <person name="Latrasse D."/>
            <person name="Zouine M."/>
            <person name="Zahm M."/>
            <person name="Kreplak J."/>
            <person name="Mayjonade B."/>
            <person name="Satge C."/>
            <person name="Perez M."/>
            <person name="Cauet S."/>
            <person name="Marande W."/>
            <person name="Chantry-Darmon C."/>
            <person name="Lopez-Roques C."/>
            <person name="Bouchez O."/>
            <person name="Berard A."/>
            <person name="Debelle F."/>
            <person name="Munos S."/>
            <person name="Bendahmane A."/>
            <person name="Berges H."/>
            <person name="Niebel A."/>
            <person name="Buitink J."/>
            <person name="Frugier F."/>
            <person name="Benhamed M."/>
            <person name="Crespi M."/>
            <person name="Gouzy J."/>
            <person name="Gamas P."/>
        </authorList>
    </citation>
    <scope>NUCLEOTIDE SEQUENCE [LARGE SCALE GENOMIC DNA]</scope>
    <source>
        <strain evidence="16">cv. Jemalong A17</strain>
    </source>
</reference>
<dbReference type="InterPro" id="IPR043577">
    <property type="entry name" value="AE"/>
</dbReference>
<dbReference type="Gene3D" id="3.40.50.1460">
    <property type="match status" value="1"/>
</dbReference>
<dbReference type="PRINTS" id="PR00776">
    <property type="entry name" value="HEMOGLOBNASE"/>
</dbReference>
<evidence type="ECO:0000313" key="15">
    <source>
        <dbReference type="Proteomes" id="UP000002051"/>
    </source>
</evidence>
<keyword evidence="6 13" id="KW-0378">Hydrolase</keyword>
<feature type="domain" description="Legumain prodomain" evidence="11">
    <location>
        <begin position="373"/>
        <end position="469"/>
    </location>
</feature>
<evidence type="ECO:0000256" key="8">
    <source>
        <dbReference type="ARBA" id="ARBA00023157"/>
    </source>
</evidence>
<evidence type="ECO:0000256" key="10">
    <source>
        <dbReference type="PIRSR" id="PIRSR019663-1"/>
    </source>
</evidence>
<evidence type="ECO:0000256" key="7">
    <source>
        <dbReference type="ARBA" id="ARBA00022807"/>
    </source>
</evidence>
<dbReference type="AlphaFoldDB" id="G7L6Q0"/>
<dbReference type="InterPro" id="IPR048501">
    <property type="entry name" value="Legum_prodom"/>
</dbReference>
<dbReference type="EnsemblPlants" id="AES80307">
    <property type="protein sequence ID" value="AES80307"/>
    <property type="gene ID" value="MTR_7g079140"/>
</dbReference>
<organism evidence="12 15">
    <name type="scientific">Medicago truncatula</name>
    <name type="common">Barrel medic</name>
    <name type="synonym">Medicago tribuloides</name>
    <dbReference type="NCBI Taxonomy" id="3880"/>
    <lineage>
        <taxon>Eukaryota</taxon>
        <taxon>Viridiplantae</taxon>
        <taxon>Streptophyta</taxon>
        <taxon>Embryophyta</taxon>
        <taxon>Tracheophyta</taxon>
        <taxon>Spermatophyta</taxon>
        <taxon>Magnoliopsida</taxon>
        <taxon>eudicotyledons</taxon>
        <taxon>Gunneridae</taxon>
        <taxon>Pentapetalae</taxon>
        <taxon>rosids</taxon>
        <taxon>fabids</taxon>
        <taxon>Fabales</taxon>
        <taxon>Fabaceae</taxon>
        <taxon>Papilionoideae</taxon>
        <taxon>50 kb inversion clade</taxon>
        <taxon>NPAAA clade</taxon>
        <taxon>Hologalegina</taxon>
        <taxon>IRL clade</taxon>
        <taxon>Trifolieae</taxon>
        <taxon>Medicago</taxon>
    </lineage>
</organism>
<dbReference type="PaxDb" id="3880-AES80307"/>
<dbReference type="FunFam" id="3.40.50.1460:FF:000006">
    <property type="entry name" value="Legumain"/>
    <property type="match status" value="1"/>
</dbReference>
<dbReference type="Pfam" id="PF20985">
    <property type="entry name" value="Legum_prodom"/>
    <property type="match status" value="1"/>
</dbReference>
<dbReference type="InterPro" id="IPR046427">
    <property type="entry name" value="Legumain_prodom_sf"/>
</dbReference>
<gene>
    <name evidence="14" type="primary">11409668</name>
    <name evidence="12" type="ordered locus">MTR_7g079140</name>
    <name evidence="13" type="ORF">MtrunA17_Chr7g0248651</name>
</gene>
<dbReference type="EMBL" id="CM001223">
    <property type="protein sequence ID" value="AES80307.2"/>
    <property type="molecule type" value="Genomic_DNA"/>
</dbReference>
<dbReference type="PIRSF" id="PIRSF500139">
    <property type="entry name" value="AE"/>
    <property type="match status" value="1"/>
</dbReference>
<reference evidence="14" key="3">
    <citation type="submission" date="2015-04" db="UniProtKB">
        <authorList>
            <consortium name="EnsemblPlants"/>
        </authorList>
    </citation>
    <scope>IDENTIFICATION</scope>
    <source>
        <strain evidence="14">cv. Jemalong A17</strain>
    </source>
</reference>
<dbReference type="PIRSF" id="PIRSF019663">
    <property type="entry name" value="Legumain"/>
    <property type="match status" value="1"/>
</dbReference>
<accession>A0A0C3W9K7</accession>
<feature type="active site" evidence="10">
    <location>
        <position position="165"/>
    </location>
</feature>
<dbReference type="GO" id="GO:0004197">
    <property type="term" value="F:cysteine-type endopeptidase activity"/>
    <property type="evidence" value="ECO:0000318"/>
    <property type="project" value="GO_Central"/>
</dbReference>
<dbReference type="GO" id="GO:0005773">
    <property type="term" value="C:vacuole"/>
    <property type="evidence" value="ECO:0007669"/>
    <property type="project" value="GOC"/>
</dbReference>
<protein>
    <recommendedName>
        <fullName evidence="3">legumain</fullName>
        <ecNumber evidence="3">3.4.22.34</ecNumber>
    </recommendedName>
</protein>
<evidence type="ECO:0000256" key="2">
    <source>
        <dbReference type="ARBA" id="ARBA00009941"/>
    </source>
</evidence>
<keyword evidence="5" id="KW-0732">Signal</keyword>
<reference evidence="12 15" key="1">
    <citation type="journal article" date="2011" name="Nature">
        <title>The Medicago genome provides insight into the evolution of rhizobial symbioses.</title>
        <authorList>
            <person name="Young N.D."/>
            <person name="Debelle F."/>
            <person name="Oldroyd G.E."/>
            <person name="Geurts R."/>
            <person name="Cannon S.B."/>
            <person name="Udvardi M.K."/>
            <person name="Benedito V.A."/>
            <person name="Mayer K.F."/>
            <person name="Gouzy J."/>
            <person name="Schoof H."/>
            <person name="Van de Peer Y."/>
            <person name="Proost S."/>
            <person name="Cook D.R."/>
            <person name="Meyers B.C."/>
            <person name="Spannagl M."/>
            <person name="Cheung F."/>
            <person name="De Mita S."/>
            <person name="Krishnakumar V."/>
            <person name="Gundlach H."/>
            <person name="Zhou S."/>
            <person name="Mudge J."/>
            <person name="Bharti A.K."/>
            <person name="Murray J.D."/>
            <person name="Naoumkina M.A."/>
            <person name="Rosen B."/>
            <person name="Silverstein K.A."/>
            <person name="Tang H."/>
            <person name="Rombauts S."/>
            <person name="Zhao P.X."/>
            <person name="Zhou P."/>
            <person name="Barbe V."/>
            <person name="Bardou P."/>
            <person name="Bechner M."/>
            <person name="Bellec A."/>
            <person name="Berger A."/>
            <person name="Berges H."/>
            <person name="Bidwell S."/>
            <person name="Bisseling T."/>
            <person name="Choisne N."/>
            <person name="Couloux A."/>
            <person name="Denny R."/>
            <person name="Deshpande S."/>
            <person name="Dai X."/>
            <person name="Doyle J.J."/>
            <person name="Dudez A.M."/>
            <person name="Farmer A.D."/>
            <person name="Fouteau S."/>
            <person name="Franken C."/>
            <person name="Gibelin C."/>
            <person name="Gish J."/>
            <person name="Goldstein S."/>
            <person name="Gonzalez A.J."/>
            <person name="Green P.J."/>
            <person name="Hallab A."/>
            <person name="Hartog M."/>
            <person name="Hua A."/>
            <person name="Humphray S.J."/>
            <person name="Jeong D.H."/>
            <person name="Jing Y."/>
            <person name="Jocker A."/>
            <person name="Kenton S.M."/>
            <person name="Kim D.J."/>
            <person name="Klee K."/>
            <person name="Lai H."/>
            <person name="Lang C."/>
            <person name="Lin S."/>
            <person name="Macmil S.L."/>
            <person name="Magdelenat G."/>
            <person name="Matthews L."/>
            <person name="McCorrison J."/>
            <person name="Monaghan E.L."/>
            <person name="Mun J.H."/>
            <person name="Najar F.Z."/>
            <person name="Nicholson C."/>
            <person name="Noirot C."/>
            <person name="O'Bleness M."/>
            <person name="Paule C.R."/>
            <person name="Poulain J."/>
            <person name="Prion F."/>
            <person name="Qin B."/>
            <person name="Qu C."/>
            <person name="Retzel E.F."/>
            <person name="Riddle C."/>
            <person name="Sallet E."/>
            <person name="Samain S."/>
            <person name="Samson N."/>
            <person name="Sanders I."/>
            <person name="Saurat O."/>
            <person name="Scarpelli C."/>
            <person name="Schiex T."/>
            <person name="Segurens B."/>
            <person name="Severin A.J."/>
            <person name="Sherrier D.J."/>
            <person name="Shi R."/>
            <person name="Sims S."/>
            <person name="Singer S.R."/>
            <person name="Sinharoy S."/>
            <person name="Sterck L."/>
            <person name="Viollet A."/>
            <person name="Wang B.B."/>
            <person name="Wang K."/>
            <person name="Wang M."/>
            <person name="Wang X."/>
            <person name="Warfsmann J."/>
            <person name="Weissenbach J."/>
            <person name="White D.D."/>
            <person name="White J.D."/>
            <person name="Wiley G.B."/>
            <person name="Wincker P."/>
            <person name="Xing Y."/>
            <person name="Yang L."/>
            <person name="Yao Z."/>
            <person name="Ying F."/>
            <person name="Zhai J."/>
            <person name="Zhou L."/>
            <person name="Zuber A."/>
            <person name="Denarie J."/>
            <person name="Dixon R.A."/>
            <person name="May G.D."/>
            <person name="Schwartz D.C."/>
            <person name="Rogers J."/>
            <person name="Quetier F."/>
            <person name="Town C.D."/>
            <person name="Roe B.A."/>
        </authorList>
    </citation>
    <scope>NUCLEOTIDE SEQUENCE [LARGE SCALE GENOMIC DNA]</scope>
    <source>
        <strain evidence="12">A17</strain>
        <strain evidence="14 15">cv. Jemalong A17</strain>
    </source>
</reference>
<feature type="active site" description="Nucleophile" evidence="10">
    <location>
        <position position="207"/>
    </location>
</feature>
<dbReference type="InterPro" id="IPR001096">
    <property type="entry name" value="Peptidase_C13"/>
</dbReference>
<evidence type="ECO:0000256" key="1">
    <source>
        <dbReference type="ARBA" id="ARBA00000810"/>
    </source>
</evidence>
<keyword evidence="15" id="KW-1185">Reference proteome</keyword>
<dbReference type="Gramene" id="rna41591">
    <property type="protein sequence ID" value="RHN47041.1"/>
    <property type="gene ID" value="gene41591"/>
</dbReference>
<evidence type="ECO:0000313" key="12">
    <source>
        <dbReference type="EMBL" id="AES80307.2"/>
    </source>
</evidence>
<evidence type="ECO:0000256" key="5">
    <source>
        <dbReference type="ARBA" id="ARBA00022729"/>
    </source>
</evidence>
<dbReference type="HOGENOM" id="CLU_024160_0_0_1"/>
<dbReference type="PANTHER" id="PTHR12000">
    <property type="entry name" value="HEMOGLOBINASE FAMILY MEMBER"/>
    <property type="match status" value="1"/>
</dbReference>
<evidence type="ECO:0000256" key="3">
    <source>
        <dbReference type="ARBA" id="ARBA00012628"/>
    </source>
</evidence>
<accession>G7L6Q0</accession>
<dbReference type="STRING" id="3880.G7L6Q0"/>
<name>G7L6Q0_MEDTR</name>
<evidence type="ECO:0000259" key="11">
    <source>
        <dbReference type="Pfam" id="PF20985"/>
    </source>
</evidence>
<evidence type="ECO:0000313" key="14">
    <source>
        <dbReference type="EnsemblPlants" id="AES80307"/>
    </source>
</evidence>
<dbReference type="FunFam" id="1.10.132.130:FF:000001">
    <property type="entry name" value="Vacuolar-processing enzyme beta-isozyme"/>
    <property type="match status" value="1"/>
</dbReference>
<dbReference type="GO" id="GO:0006624">
    <property type="term" value="P:vacuolar protein processing"/>
    <property type="evidence" value="ECO:0000318"/>
    <property type="project" value="GO_Central"/>
</dbReference>
<dbReference type="Proteomes" id="UP000265566">
    <property type="component" value="Chromosome 7"/>
</dbReference>
<dbReference type="eggNOG" id="KOG1348">
    <property type="taxonomic scope" value="Eukaryota"/>
</dbReference>
<dbReference type="Proteomes" id="UP000002051">
    <property type="component" value="Unassembled WGS sequence"/>
</dbReference>
<comment type="catalytic activity">
    <reaction evidence="1">
        <text>Hydrolysis of proteins and small molecule substrates at -Asn-|-Xaa- bonds.</text>
        <dbReference type="EC" id="3.4.22.34"/>
    </reaction>
</comment>
<keyword evidence="8" id="KW-1015">Disulfide bond</keyword>
<dbReference type="EC" id="3.4.22.34" evidence="3"/>
<evidence type="ECO:0000256" key="4">
    <source>
        <dbReference type="ARBA" id="ARBA00022670"/>
    </source>
</evidence>
<keyword evidence="7" id="KW-0788">Thiol protease</keyword>
<dbReference type="PANTHER" id="PTHR12000:SF52">
    <property type="entry name" value="LEGUMAIN PROTEIN-RELATED"/>
    <property type="match status" value="1"/>
</dbReference>
<keyword evidence="9" id="KW-0325">Glycoprotein</keyword>
<dbReference type="CDD" id="cd21115">
    <property type="entry name" value="legumain_C"/>
    <property type="match status" value="1"/>
</dbReference>
<evidence type="ECO:0000256" key="9">
    <source>
        <dbReference type="ARBA" id="ARBA00023180"/>
    </source>
</evidence>
<dbReference type="GO" id="GO:0051603">
    <property type="term" value="P:proteolysis involved in protein catabolic process"/>
    <property type="evidence" value="ECO:0000318"/>
    <property type="project" value="GO_Central"/>
</dbReference>
<sequence>MNQIISCWGALITIVWMSVTVTLSKGVVRPMVHKHDEQGNFEVVGKKWALLVAGSKGYSNYRHQSNICHAYHILKSGGLQDENIIVFMYDDIAYHNENPRPGVIINRPDGPNVYPGVPKDYTGNNTNAENFFAVLNGNLSGITGGSGKVLNSDPNDTIFIYYSGHGYPGLIGMADQSLVYAKDLVDALKKKHASNSYKKMVIYVEACYSASLFEGLLPNNISIYVTTSANARELGYGFYCPGSINLSSTEYTTCLGDTFGISWMEDSDKNESTNETLQQQYVTVRDRTITSHVTQLGDLNISNDFLDTYIGSAPLNNVSDNYNLTNTTSVYSFEPFNTSTSLVNQDDAYLLHLKLKLEKAVDGSKDKLKAQNELDAEIAHRKHVDHNIHLIGNILFGEKKSSIMMSDLRSAGQPLIDDWNCLKILFKTYESHCGILLSTYGRKYSRVFAYMCNIGIFEKQTISAVSQVCSRIHHSS</sequence>
<comment type="similarity">
    <text evidence="2">Belongs to the peptidase C13 family.</text>
</comment>
<dbReference type="Gene3D" id="1.10.132.130">
    <property type="match status" value="1"/>
</dbReference>
<reference evidence="12 15" key="2">
    <citation type="journal article" date="2014" name="BMC Genomics">
        <title>An improved genome release (version Mt4.0) for the model legume Medicago truncatula.</title>
        <authorList>
            <person name="Tang H."/>
            <person name="Krishnakumar V."/>
            <person name="Bidwell S."/>
            <person name="Rosen B."/>
            <person name="Chan A."/>
            <person name="Zhou S."/>
            <person name="Gentzbittel L."/>
            <person name="Childs K.L."/>
            <person name="Yandell M."/>
            <person name="Gundlach H."/>
            <person name="Mayer K.F."/>
            <person name="Schwartz D.C."/>
            <person name="Town C.D."/>
        </authorList>
    </citation>
    <scope>GENOME REANNOTATION</scope>
    <source>
        <strain evidence="14 15">cv. Jemalong A17</strain>
    </source>
</reference>
<evidence type="ECO:0000313" key="13">
    <source>
        <dbReference type="EMBL" id="RHN47041.1"/>
    </source>
</evidence>
<dbReference type="Pfam" id="PF01650">
    <property type="entry name" value="Peptidase_C13"/>
    <property type="match status" value="1"/>
</dbReference>
<reference evidence="13" key="5">
    <citation type="journal article" date="2018" name="Nat. Plants">
        <title>Whole-genome landscape of Medicago truncatula symbiotic genes.</title>
        <authorList>
            <person name="Pecrix Y."/>
            <person name="Gamas P."/>
            <person name="Carrere S."/>
        </authorList>
    </citation>
    <scope>NUCLEOTIDE SEQUENCE</scope>
    <source>
        <tissue evidence="13">Leaves</tissue>
    </source>
</reference>
<proteinExistence type="inferred from homology"/>
<keyword evidence="4" id="KW-0645">Protease</keyword>